<evidence type="ECO:0000256" key="1">
    <source>
        <dbReference type="ARBA" id="ARBA00000316"/>
    </source>
</evidence>
<dbReference type="PRINTS" id="PR00992">
    <property type="entry name" value="ALARACEMASE"/>
</dbReference>
<dbReference type="Pfam" id="PF00842">
    <property type="entry name" value="Ala_racemase_C"/>
    <property type="match status" value="1"/>
</dbReference>
<keyword evidence="3 5" id="KW-0663">Pyridoxal phosphate</keyword>
<proteinExistence type="inferred from homology"/>
<sequence length="389" mass="44003">MNFAPFYRDTWVEVNLDAIYNNIIRIKKLIPENVEFIAVIKGNAYGHGAIQVSKVALEAGATRLAVALLDEALLLRRAGIGVPILVMSPTRPEDVNIAAENEISLTIFQKEWVERAKKIWMSSVPLYFHLKFDSGMGRIGIRKKGELWEVLQSFKSAPYFKMEGVYMHFATADEFQTDYFYKQYYTFVEQLSWMKGFGVEPNFIHAANSAATLHFRGIALDAVRIGIAMYGLSPSVQMEPFLPVKLEPALSFHTKIAHVKLVEKGAAISYDITYRAPEVEWIATVPVGYADGWFRGMEGFTVLVEGIRVPIVGRITMDQLMIRLPYKMPIGTRVTFIGEQKDSCISASEVASHMNTIHYEVVAGIHFRVPRLYVRGEKVVEVENYMSEL</sequence>
<dbReference type="NCBIfam" id="TIGR00492">
    <property type="entry name" value="alr"/>
    <property type="match status" value="1"/>
</dbReference>
<dbReference type="HAMAP" id="MF_01201">
    <property type="entry name" value="Ala_racemase"/>
    <property type="match status" value="1"/>
</dbReference>
<name>A0A073JSL5_9BACI</name>
<evidence type="ECO:0000313" key="9">
    <source>
        <dbReference type="EMBL" id="KEK18069.1"/>
    </source>
</evidence>
<dbReference type="PROSITE" id="PS00395">
    <property type="entry name" value="ALANINE_RACEMASE"/>
    <property type="match status" value="1"/>
</dbReference>
<dbReference type="GO" id="GO:0030170">
    <property type="term" value="F:pyridoxal phosphate binding"/>
    <property type="evidence" value="ECO:0007669"/>
    <property type="project" value="UniProtKB-UniRule"/>
</dbReference>
<dbReference type="STRING" id="574376.BAMA_07765"/>
<comment type="cofactor">
    <cofactor evidence="2 5 6">
        <name>pyridoxal 5'-phosphate</name>
        <dbReference type="ChEBI" id="CHEBI:597326"/>
    </cofactor>
</comment>
<dbReference type="InterPro" id="IPR009006">
    <property type="entry name" value="Ala_racemase/Decarboxylase_C"/>
</dbReference>
<feature type="domain" description="Alanine racemase C-terminal" evidence="8">
    <location>
        <begin position="249"/>
        <end position="374"/>
    </location>
</feature>
<dbReference type="RefSeq" id="WP_034641989.1">
    <property type="nucleotide sequence ID" value="NZ_CBCSJC010000018.1"/>
</dbReference>
<comment type="catalytic activity">
    <reaction evidence="1 5">
        <text>L-alanine = D-alanine</text>
        <dbReference type="Rhea" id="RHEA:20249"/>
        <dbReference type="ChEBI" id="CHEBI:57416"/>
        <dbReference type="ChEBI" id="CHEBI:57972"/>
        <dbReference type="EC" id="5.1.1.1"/>
    </reaction>
</comment>
<dbReference type="Pfam" id="PF01168">
    <property type="entry name" value="Ala_racemase_N"/>
    <property type="match status" value="1"/>
</dbReference>
<dbReference type="SUPFAM" id="SSF50621">
    <property type="entry name" value="Alanine racemase C-terminal domain-like"/>
    <property type="match status" value="1"/>
</dbReference>
<dbReference type="FunFam" id="2.40.37.10:FF:000006">
    <property type="entry name" value="Alanine racemase"/>
    <property type="match status" value="1"/>
</dbReference>
<comment type="function">
    <text evidence="5">Catalyzes the interconversion of L-alanine and D-alanine. May also act on other amino acids.</text>
</comment>
<dbReference type="UniPathway" id="UPA00042">
    <property type="reaction ID" value="UER00497"/>
</dbReference>
<dbReference type="InterPro" id="IPR029066">
    <property type="entry name" value="PLP-binding_barrel"/>
</dbReference>
<evidence type="ECO:0000256" key="3">
    <source>
        <dbReference type="ARBA" id="ARBA00022898"/>
    </source>
</evidence>
<dbReference type="Gene3D" id="2.40.37.10">
    <property type="entry name" value="Lyase, Ornithine Decarboxylase, Chain A, domain 1"/>
    <property type="match status" value="1"/>
</dbReference>
<dbReference type="CDD" id="cd00430">
    <property type="entry name" value="PLPDE_III_AR"/>
    <property type="match status" value="1"/>
</dbReference>
<dbReference type="GO" id="GO:0008784">
    <property type="term" value="F:alanine racemase activity"/>
    <property type="evidence" value="ECO:0007669"/>
    <property type="project" value="UniProtKB-UniRule"/>
</dbReference>
<dbReference type="Gene3D" id="3.20.20.10">
    <property type="entry name" value="Alanine racemase"/>
    <property type="match status" value="1"/>
</dbReference>
<feature type="modified residue" description="N6-(pyridoxal phosphate)lysine" evidence="5 6">
    <location>
        <position position="41"/>
    </location>
</feature>
<gene>
    <name evidence="9" type="ORF">BAMA_07765</name>
</gene>
<dbReference type="GO" id="GO:0005829">
    <property type="term" value="C:cytosol"/>
    <property type="evidence" value="ECO:0007669"/>
    <property type="project" value="TreeGrafter"/>
</dbReference>
<reference evidence="9 10" key="1">
    <citation type="submission" date="2014-06" db="EMBL/GenBank/DDBJ databases">
        <title>Draft genome sequence of Bacillus manliponensis JCM 15802 (MCCC 1A00708).</title>
        <authorList>
            <person name="Lai Q."/>
            <person name="Liu Y."/>
            <person name="Shao Z."/>
        </authorList>
    </citation>
    <scope>NUCLEOTIDE SEQUENCE [LARGE SCALE GENOMIC DNA]</scope>
    <source>
        <strain evidence="9 10">JCM 15802</strain>
    </source>
</reference>
<feature type="binding site" evidence="5 7">
    <location>
        <position position="317"/>
    </location>
    <ligand>
        <name>substrate</name>
    </ligand>
</feature>
<dbReference type="EMBL" id="JOTN01000018">
    <property type="protein sequence ID" value="KEK18069.1"/>
    <property type="molecule type" value="Genomic_DNA"/>
</dbReference>
<feature type="binding site" evidence="5 7">
    <location>
        <position position="138"/>
    </location>
    <ligand>
        <name>substrate</name>
    </ligand>
</feature>
<evidence type="ECO:0000256" key="2">
    <source>
        <dbReference type="ARBA" id="ARBA00001933"/>
    </source>
</evidence>
<dbReference type="InterPro" id="IPR011079">
    <property type="entry name" value="Ala_racemase_C"/>
</dbReference>
<dbReference type="SUPFAM" id="SSF51419">
    <property type="entry name" value="PLP-binding barrel"/>
    <property type="match status" value="1"/>
</dbReference>
<dbReference type="GO" id="GO:0030632">
    <property type="term" value="P:D-alanine biosynthetic process"/>
    <property type="evidence" value="ECO:0007669"/>
    <property type="project" value="UniProtKB-UniRule"/>
</dbReference>
<protein>
    <recommendedName>
        <fullName evidence="5">Alanine racemase</fullName>
        <ecNumber evidence="5">5.1.1.1</ecNumber>
    </recommendedName>
</protein>
<feature type="active site" description="Proton acceptor; specific for L-alanine" evidence="5">
    <location>
        <position position="270"/>
    </location>
</feature>
<dbReference type="OrthoDB" id="9813814at2"/>
<accession>A0A073JSL5</accession>
<dbReference type="FunFam" id="3.20.20.10:FF:000002">
    <property type="entry name" value="Alanine racemase"/>
    <property type="match status" value="1"/>
</dbReference>
<dbReference type="InterPro" id="IPR000821">
    <property type="entry name" value="Ala_racemase"/>
</dbReference>
<dbReference type="InterPro" id="IPR020622">
    <property type="entry name" value="Ala_racemase_pyridoxalP-BS"/>
</dbReference>
<feature type="active site" description="Proton acceptor; specific for D-alanine" evidence="5">
    <location>
        <position position="41"/>
    </location>
</feature>
<dbReference type="Proteomes" id="UP000027822">
    <property type="component" value="Unassembled WGS sequence"/>
</dbReference>
<dbReference type="PANTHER" id="PTHR30511">
    <property type="entry name" value="ALANINE RACEMASE"/>
    <property type="match status" value="1"/>
</dbReference>
<dbReference type="GO" id="GO:0009252">
    <property type="term" value="P:peptidoglycan biosynthetic process"/>
    <property type="evidence" value="ECO:0007669"/>
    <property type="project" value="TreeGrafter"/>
</dbReference>
<keyword evidence="10" id="KW-1185">Reference proteome</keyword>
<keyword evidence="4 5" id="KW-0413">Isomerase</keyword>
<evidence type="ECO:0000256" key="5">
    <source>
        <dbReference type="HAMAP-Rule" id="MF_01201"/>
    </source>
</evidence>
<comment type="pathway">
    <text evidence="5">Amino-acid biosynthesis; D-alanine biosynthesis; D-alanine from L-alanine: step 1/1.</text>
</comment>
<dbReference type="InterPro" id="IPR001608">
    <property type="entry name" value="Ala_racemase_N"/>
</dbReference>
<dbReference type="PANTHER" id="PTHR30511:SF0">
    <property type="entry name" value="ALANINE RACEMASE, CATABOLIC-RELATED"/>
    <property type="match status" value="1"/>
</dbReference>
<evidence type="ECO:0000256" key="4">
    <source>
        <dbReference type="ARBA" id="ARBA00023235"/>
    </source>
</evidence>
<dbReference type="eggNOG" id="COG0787">
    <property type="taxonomic scope" value="Bacteria"/>
</dbReference>
<organism evidence="9 10">
    <name type="scientific">Bacillus manliponensis</name>
    <dbReference type="NCBI Taxonomy" id="574376"/>
    <lineage>
        <taxon>Bacteria</taxon>
        <taxon>Bacillati</taxon>
        <taxon>Bacillota</taxon>
        <taxon>Bacilli</taxon>
        <taxon>Bacillales</taxon>
        <taxon>Bacillaceae</taxon>
        <taxon>Bacillus</taxon>
        <taxon>Bacillus cereus group</taxon>
    </lineage>
</organism>
<evidence type="ECO:0000259" key="8">
    <source>
        <dbReference type="SMART" id="SM01005"/>
    </source>
</evidence>
<dbReference type="SMART" id="SM01005">
    <property type="entry name" value="Ala_racemase_C"/>
    <property type="match status" value="1"/>
</dbReference>
<comment type="caution">
    <text evidence="9">The sequence shown here is derived from an EMBL/GenBank/DDBJ whole genome shotgun (WGS) entry which is preliminary data.</text>
</comment>
<comment type="similarity">
    <text evidence="5">Belongs to the alanine racemase family.</text>
</comment>
<dbReference type="EC" id="5.1.1.1" evidence="5"/>
<evidence type="ECO:0000313" key="10">
    <source>
        <dbReference type="Proteomes" id="UP000027822"/>
    </source>
</evidence>
<evidence type="ECO:0000256" key="7">
    <source>
        <dbReference type="PIRSR" id="PIRSR600821-52"/>
    </source>
</evidence>
<evidence type="ECO:0000256" key="6">
    <source>
        <dbReference type="PIRSR" id="PIRSR600821-50"/>
    </source>
</evidence>
<dbReference type="AlphaFoldDB" id="A0A073JSL5"/>